<keyword evidence="13" id="KW-0732">Signal</keyword>
<comment type="catalytic activity">
    <reaction evidence="11">
        <text>a UDP-3-O-[(3R)-3-hydroxyacyl]-N-acetyl-alpha-D-glucosamine + H2O = a UDP-3-O-[(3R)-3-hydroxyacyl]-alpha-D-glucosamine + acetate</text>
        <dbReference type="Rhea" id="RHEA:67816"/>
        <dbReference type="ChEBI" id="CHEBI:15377"/>
        <dbReference type="ChEBI" id="CHEBI:30089"/>
        <dbReference type="ChEBI" id="CHEBI:137740"/>
        <dbReference type="ChEBI" id="CHEBI:173225"/>
        <dbReference type="EC" id="3.5.1.108"/>
    </reaction>
</comment>
<gene>
    <name evidence="14" type="ORF">CSSPTR1EN2_LOCUS8438</name>
</gene>
<dbReference type="SUPFAM" id="SSF54211">
    <property type="entry name" value="Ribosomal protein S5 domain 2-like"/>
    <property type="match status" value="2"/>
</dbReference>
<name>A0ABP0TW77_9BRYO</name>
<keyword evidence="7" id="KW-0479">Metal-binding</keyword>
<evidence type="ECO:0000256" key="3">
    <source>
        <dbReference type="ARBA" id="ARBA00006170"/>
    </source>
</evidence>
<dbReference type="PANTHER" id="PTHR33694:SF1">
    <property type="entry name" value="UDP-3-O-ACYL-N-ACETYLGLUCOSAMINE DEACETYLASE 1, MITOCHONDRIAL-RELATED"/>
    <property type="match status" value="1"/>
</dbReference>
<evidence type="ECO:0000256" key="7">
    <source>
        <dbReference type="ARBA" id="ARBA00022723"/>
    </source>
</evidence>
<keyword evidence="9" id="KW-0862">Zinc</keyword>
<dbReference type="EMBL" id="OZ019907">
    <property type="protein sequence ID" value="CAK9206617.1"/>
    <property type="molecule type" value="Genomic_DNA"/>
</dbReference>
<evidence type="ECO:0000256" key="10">
    <source>
        <dbReference type="ARBA" id="ARBA00023098"/>
    </source>
</evidence>
<comment type="similarity">
    <text evidence="3">Belongs to the LpxC family.</text>
</comment>
<dbReference type="Pfam" id="PF03331">
    <property type="entry name" value="LpxC"/>
    <property type="match status" value="1"/>
</dbReference>
<keyword evidence="8" id="KW-0378">Hydrolase</keyword>
<dbReference type="Gene3D" id="3.30.230.20">
    <property type="entry name" value="lpxc deacetylase, domain 1"/>
    <property type="match status" value="1"/>
</dbReference>
<sequence>MRPAMTVLLNRSMCFAACLCQTKQPQQTLLKPVTRVGVGLHSGESAVVKLVPARADEGRFFQKGNEAGGQSFRVPAFVKNVRDTRLSTCLGEGPAIVRTVEHLLSALEGLGVDNCQIDIDGNEVPLLDGSAREWVQAIEESGLVVASNSEGLPVDREVLVIEEPITSIQGDSFIAAFPAPSTRLTYGIDFPQVPAIGTQWFTWIPEGPASYKHEVAPARTFGIYEQIEQLHAAGLIKGGSLENALVCSKDKGWLNPPLRFGDEPCRHKLLDLIGDLALCASPGHPGLPLAHIVAFKASHSLHVKFGEAILRHRI</sequence>
<dbReference type="HAMAP" id="MF_00388">
    <property type="entry name" value="LpxC"/>
    <property type="match status" value="1"/>
</dbReference>
<feature type="chain" id="PRO_5045358519" description="UDP-3-O-acyl-N-acetylglucosamine deacetylase" evidence="13">
    <location>
        <begin position="21"/>
        <end position="314"/>
    </location>
</feature>
<dbReference type="PANTHER" id="PTHR33694">
    <property type="entry name" value="UDP-3-O-ACYL-N-ACETYLGLUCOSAMINE DEACETYLASE 1, MITOCHONDRIAL-RELATED"/>
    <property type="match status" value="1"/>
</dbReference>
<evidence type="ECO:0000256" key="9">
    <source>
        <dbReference type="ARBA" id="ARBA00022833"/>
    </source>
</evidence>
<dbReference type="InterPro" id="IPR015870">
    <property type="entry name" value="UDP-acyl_N-AcGlcN_deAcase_N"/>
</dbReference>
<proteinExistence type="inferred from homology"/>
<dbReference type="InterPro" id="IPR011334">
    <property type="entry name" value="UDP-acyl_GlcNac_deAcase_C"/>
</dbReference>
<evidence type="ECO:0000313" key="14">
    <source>
        <dbReference type="EMBL" id="CAK9206617.1"/>
    </source>
</evidence>
<evidence type="ECO:0000256" key="1">
    <source>
        <dbReference type="ARBA" id="ARBA00001947"/>
    </source>
</evidence>
<evidence type="ECO:0000256" key="8">
    <source>
        <dbReference type="ARBA" id="ARBA00022801"/>
    </source>
</evidence>
<organism evidence="14 15">
    <name type="scientific">Sphagnum troendelagicum</name>
    <dbReference type="NCBI Taxonomy" id="128251"/>
    <lineage>
        <taxon>Eukaryota</taxon>
        <taxon>Viridiplantae</taxon>
        <taxon>Streptophyta</taxon>
        <taxon>Embryophyta</taxon>
        <taxon>Bryophyta</taxon>
        <taxon>Sphagnophytina</taxon>
        <taxon>Sphagnopsida</taxon>
        <taxon>Sphagnales</taxon>
        <taxon>Sphagnaceae</taxon>
        <taxon>Sphagnum</taxon>
    </lineage>
</organism>
<keyword evidence="10" id="KW-0443">Lipid metabolism</keyword>
<dbReference type="InterPro" id="IPR004463">
    <property type="entry name" value="UDP-acyl_GlcNac_deAcase"/>
</dbReference>
<evidence type="ECO:0000256" key="11">
    <source>
        <dbReference type="ARBA" id="ARBA00024535"/>
    </source>
</evidence>
<accession>A0ABP0TW77</accession>
<evidence type="ECO:0000256" key="4">
    <source>
        <dbReference type="ARBA" id="ARBA00012745"/>
    </source>
</evidence>
<comment type="pathway">
    <text evidence="2">Glycolipid biosynthesis; lipid IV(A) biosynthesis; lipid IV(A) from (3R)-3-hydroxytetradecanoyl-[acyl-carrier-protein] and UDP-N-acetyl-alpha-D-glucosamine: step 2/6.</text>
</comment>
<evidence type="ECO:0000256" key="2">
    <source>
        <dbReference type="ARBA" id="ARBA00005002"/>
    </source>
</evidence>
<evidence type="ECO:0000256" key="6">
    <source>
        <dbReference type="ARBA" id="ARBA00022556"/>
    </source>
</evidence>
<dbReference type="EC" id="3.5.1.108" evidence="4"/>
<protein>
    <recommendedName>
        <fullName evidence="4">UDP-3-O-acyl-N-acetylglucosamine deacetylase</fullName>
        <ecNumber evidence="4">3.5.1.108</ecNumber>
    </recommendedName>
</protein>
<dbReference type="Gene3D" id="3.30.1700.10">
    <property type="entry name" value="lpxc deacetylase, domain 2"/>
    <property type="match status" value="1"/>
</dbReference>
<evidence type="ECO:0000256" key="12">
    <source>
        <dbReference type="ARBA" id="ARBA00024987"/>
    </source>
</evidence>
<evidence type="ECO:0000256" key="5">
    <source>
        <dbReference type="ARBA" id="ARBA00022516"/>
    </source>
</evidence>
<keyword evidence="5" id="KW-0444">Lipid biosynthesis</keyword>
<comment type="cofactor">
    <cofactor evidence="1">
        <name>Zn(2+)</name>
        <dbReference type="ChEBI" id="CHEBI:29105"/>
    </cofactor>
</comment>
<feature type="signal peptide" evidence="13">
    <location>
        <begin position="1"/>
        <end position="20"/>
    </location>
</feature>
<reference evidence="14" key="1">
    <citation type="submission" date="2024-02" db="EMBL/GenBank/DDBJ databases">
        <authorList>
            <consortium name="ELIXIR-Norway"/>
            <consortium name="Elixir Norway"/>
        </authorList>
    </citation>
    <scope>NUCLEOTIDE SEQUENCE</scope>
</reference>
<dbReference type="Proteomes" id="UP001497512">
    <property type="component" value="Chromosome 15"/>
</dbReference>
<dbReference type="NCBIfam" id="TIGR00325">
    <property type="entry name" value="lpxC"/>
    <property type="match status" value="1"/>
</dbReference>
<evidence type="ECO:0000256" key="13">
    <source>
        <dbReference type="SAM" id="SignalP"/>
    </source>
</evidence>
<evidence type="ECO:0000313" key="15">
    <source>
        <dbReference type="Proteomes" id="UP001497512"/>
    </source>
</evidence>
<keyword evidence="6" id="KW-0441">Lipid A biosynthesis</keyword>
<comment type="function">
    <text evidence="12">Involved in the biosynthesis of lipid A, a phosphorylated glycolipid that in bacteria anchors the lipopolysaccharide to the outer membrane of the cell. Lipid A-like molecules in plants may serve as structural components of the outer membranes of mitochondria and/or chloroplasts, or may be involved in signal transduction or plant defense responses.</text>
</comment>
<dbReference type="InterPro" id="IPR020568">
    <property type="entry name" value="Ribosomal_Su5_D2-typ_SF"/>
</dbReference>
<keyword evidence="15" id="KW-1185">Reference proteome</keyword>